<gene>
    <name evidence="1" type="ORF">Bpfe_006170</name>
</gene>
<evidence type="ECO:0000313" key="1">
    <source>
        <dbReference type="EMBL" id="KAK0064511.1"/>
    </source>
</evidence>
<reference evidence="1" key="1">
    <citation type="journal article" date="2023" name="PLoS Negl. Trop. Dis.">
        <title>A genome sequence for Biomphalaria pfeifferi, the major vector snail for the human-infecting parasite Schistosoma mansoni.</title>
        <authorList>
            <person name="Bu L."/>
            <person name="Lu L."/>
            <person name="Laidemitt M.R."/>
            <person name="Zhang S.M."/>
            <person name="Mutuku M."/>
            <person name="Mkoji G."/>
            <person name="Steinauer M."/>
            <person name="Loker E.S."/>
        </authorList>
    </citation>
    <scope>NUCLEOTIDE SEQUENCE</scope>
    <source>
        <strain evidence="1">KasaAsao</strain>
    </source>
</reference>
<feature type="non-terminal residue" evidence="1">
    <location>
        <position position="1"/>
    </location>
</feature>
<dbReference type="EMBL" id="JASAOG010000017">
    <property type="protein sequence ID" value="KAK0064511.1"/>
    <property type="molecule type" value="Genomic_DNA"/>
</dbReference>
<feature type="non-terminal residue" evidence="1">
    <location>
        <position position="58"/>
    </location>
</feature>
<reference evidence="1" key="2">
    <citation type="submission" date="2023-04" db="EMBL/GenBank/DDBJ databases">
        <authorList>
            <person name="Bu L."/>
            <person name="Lu L."/>
            <person name="Laidemitt M.R."/>
            <person name="Zhang S.M."/>
            <person name="Mutuku M."/>
            <person name="Mkoji G."/>
            <person name="Steinauer M."/>
            <person name="Loker E.S."/>
        </authorList>
    </citation>
    <scope>NUCLEOTIDE SEQUENCE</scope>
    <source>
        <strain evidence="1">KasaAsao</strain>
        <tissue evidence="1">Whole Snail</tissue>
    </source>
</reference>
<keyword evidence="2" id="KW-1185">Reference proteome</keyword>
<dbReference type="Proteomes" id="UP001233172">
    <property type="component" value="Unassembled WGS sequence"/>
</dbReference>
<evidence type="ECO:0000313" key="2">
    <source>
        <dbReference type="Proteomes" id="UP001233172"/>
    </source>
</evidence>
<name>A0AAD8C0Z9_BIOPF</name>
<comment type="caution">
    <text evidence="1">The sequence shown here is derived from an EMBL/GenBank/DDBJ whole genome shotgun (WGS) entry which is preliminary data.</text>
</comment>
<protein>
    <submittedName>
        <fullName evidence="1">Uncharacterized protein</fullName>
    </submittedName>
</protein>
<organism evidence="1 2">
    <name type="scientific">Biomphalaria pfeifferi</name>
    <name type="common">Bloodfluke planorb</name>
    <name type="synonym">Freshwater snail</name>
    <dbReference type="NCBI Taxonomy" id="112525"/>
    <lineage>
        <taxon>Eukaryota</taxon>
        <taxon>Metazoa</taxon>
        <taxon>Spiralia</taxon>
        <taxon>Lophotrochozoa</taxon>
        <taxon>Mollusca</taxon>
        <taxon>Gastropoda</taxon>
        <taxon>Heterobranchia</taxon>
        <taxon>Euthyneura</taxon>
        <taxon>Panpulmonata</taxon>
        <taxon>Hygrophila</taxon>
        <taxon>Lymnaeoidea</taxon>
        <taxon>Planorbidae</taxon>
        <taxon>Biomphalaria</taxon>
    </lineage>
</organism>
<dbReference type="AlphaFoldDB" id="A0AAD8C0Z9"/>
<proteinExistence type="predicted"/>
<accession>A0AAD8C0Z9</accession>
<sequence>SGYQVETRWIRTGRDLRDRVECAGQANTGNVKQTKSLYIITSFVHGAIPDRGSSRGAP</sequence>